<dbReference type="EMBL" id="CP000251">
    <property type="protein sequence ID" value="ABC80789.1"/>
    <property type="molecule type" value="Genomic_DNA"/>
</dbReference>
<evidence type="ECO:0000313" key="3">
    <source>
        <dbReference type="Proteomes" id="UP000001935"/>
    </source>
</evidence>
<proteinExistence type="predicted"/>
<dbReference type="STRING" id="290397.Adeh_1014"/>
<sequence length="300" mass="31392">MSGTRGTISTSTPMFIALGATGRVGSAVAIALLDGGEQVTVVTRDPRRAEPFARRSAAVAVADVRDADALRAVLRRGRRAFLLMPPADPAGDTVVEERRAMQAIARAVDGAGLEKVVVLSTYGAQPGEALGDLGVLHALEQAVAGTGVPTCVVRGAYFMSNWDFALELARGEGVVPSLFPPDLALPMVAPADLGRAAARWLVAEGEHAGVHHVEGPAAYSAADVARAASAALGRDVRVVETPRARWVETFRALGFSPSSADSYARMTATVVDGAYERPEAPERGPTTLAEYVARRVRRGA</sequence>
<dbReference type="Proteomes" id="UP000001935">
    <property type="component" value="Chromosome"/>
</dbReference>
<dbReference type="InterPro" id="IPR051604">
    <property type="entry name" value="Ergot_Alk_Oxidoreductase"/>
</dbReference>
<dbReference type="HOGENOM" id="CLU_007383_10_5_7"/>
<dbReference type="SUPFAM" id="SSF51735">
    <property type="entry name" value="NAD(P)-binding Rossmann-fold domains"/>
    <property type="match status" value="1"/>
</dbReference>
<evidence type="ECO:0000313" key="2">
    <source>
        <dbReference type="EMBL" id="ABC80789.1"/>
    </source>
</evidence>
<dbReference type="PANTHER" id="PTHR43162:SF1">
    <property type="entry name" value="PRESTALK A DIFFERENTIATION PROTEIN A"/>
    <property type="match status" value="1"/>
</dbReference>
<dbReference type="Gene3D" id="3.40.50.720">
    <property type="entry name" value="NAD(P)-binding Rossmann-like Domain"/>
    <property type="match status" value="1"/>
</dbReference>
<name>Q2IPQ5_ANADE</name>
<dbReference type="AlphaFoldDB" id="Q2IPQ5"/>
<dbReference type="eggNOG" id="COG0702">
    <property type="taxonomic scope" value="Bacteria"/>
</dbReference>
<dbReference type="InterPro" id="IPR008030">
    <property type="entry name" value="NmrA-like"/>
</dbReference>
<accession>Q2IPQ5</accession>
<reference evidence="2 3" key="1">
    <citation type="submission" date="2006-01" db="EMBL/GenBank/DDBJ databases">
        <title>Complete sequence of Anaeromyxobacter dehalogenans 2CP-C.</title>
        <authorList>
            <consortium name="US DOE Joint Genome Institute"/>
            <person name="Copeland A."/>
            <person name="Lucas S."/>
            <person name="Lapidus A."/>
            <person name="Barry K."/>
            <person name="Detter J.C."/>
            <person name="Glavina T."/>
            <person name="Hammon N."/>
            <person name="Israni S."/>
            <person name="Pitluck S."/>
            <person name="Brettin T."/>
            <person name="Bruce D."/>
            <person name="Han C."/>
            <person name="Tapia R."/>
            <person name="Gilna P."/>
            <person name="Kiss H."/>
            <person name="Schmutz J."/>
            <person name="Larimer F."/>
            <person name="Land M."/>
            <person name="Kyrpides N."/>
            <person name="Anderson I."/>
            <person name="Sanford R.A."/>
            <person name="Ritalahti K.M."/>
            <person name="Thomas H.S."/>
            <person name="Kirby J.R."/>
            <person name="Zhulin I.B."/>
            <person name="Loeffler F.E."/>
            <person name="Richardson P."/>
        </authorList>
    </citation>
    <scope>NUCLEOTIDE SEQUENCE [LARGE SCALE GENOMIC DNA]</scope>
    <source>
        <strain evidence="2 3">2CP-C</strain>
    </source>
</reference>
<dbReference type="Gene3D" id="3.90.25.10">
    <property type="entry name" value="UDP-galactose 4-epimerase, domain 1"/>
    <property type="match status" value="1"/>
</dbReference>
<protein>
    <submittedName>
        <fullName evidence="2">NmrA-like protein</fullName>
    </submittedName>
</protein>
<feature type="domain" description="NmrA-like" evidence="1">
    <location>
        <begin position="18"/>
        <end position="243"/>
    </location>
</feature>
<organism evidence="2 3">
    <name type="scientific">Anaeromyxobacter dehalogenans (strain 2CP-C)</name>
    <dbReference type="NCBI Taxonomy" id="290397"/>
    <lineage>
        <taxon>Bacteria</taxon>
        <taxon>Pseudomonadati</taxon>
        <taxon>Myxococcota</taxon>
        <taxon>Myxococcia</taxon>
        <taxon>Myxococcales</taxon>
        <taxon>Cystobacterineae</taxon>
        <taxon>Anaeromyxobacteraceae</taxon>
        <taxon>Anaeromyxobacter</taxon>
    </lineage>
</organism>
<gene>
    <name evidence="2" type="ordered locus">Adeh_1014</name>
</gene>
<dbReference type="PANTHER" id="PTHR43162">
    <property type="match status" value="1"/>
</dbReference>
<evidence type="ECO:0000259" key="1">
    <source>
        <dbReference type="Pfam" id="PF05368"/>
    </source>
</evidence>
<dbReference type="Pfam" id="PF05368">
    <property type="entry name" value="NmrA"/>
    <property type="match status" value="1"/>
</dbReference>
<dbReference type="KEGG" id="ade:Adeh_1014"/>
<dbReference type="InterPro" id="IPR036291">
    <property type="entry name" value="NAD(P)-bd_dom_sf"/>
</dbReference>